<dbReference type="PANTHER" id="PTHR44196">
    <property type="entry name" value="DEHYDROGENASE/REDUCTASE SDR FAMILY MEMBER 7B"/>
    <property type="match status" value="1"/>
</dbReference>
<dbReference type="SUPFAM" id="SSF51735">
    <property type="entry name" value="NAD(P)-binding Rossmann-fold domains"/>
    <property type="match status" value="1"/>
</dbReference>
<keyword evidence="2" id="KW-0560">Oxidoreductase</keyword>
<dbReference type="SMART" id="SM00822">
    <property type="entry name" value="PKS_KR"/>
    <property type="match status" value="1"/>
</dbReference>
<dbReference type="EMBL" id="BAAAHE010000014">
    <property type="protein sequence ID" value="GAA0616856.1"/>
    <property type="molecule type" value="Genomic_DNA"/>
</dbReference>
<dbReference type="InterPro" id="IPR002347">
    <property type="entry name" value="SDR_fam"/>
</dbReference>
<accession>A0ABN1GR59</accession>
<dbReference type="PANTHER" id="PTHR44196:SF1">
    <property type="entry name" value="DEHYDROGENASE_REDUCTASE SDR FAMILY MEMBER 7B"/>
    <property type="match status" value="1"/>
</dbReference>
<dbReference type="PROSITE" id="PS00061">
    <property type="entry name" value="ADH_SHORT"/>
    <property type="match status" value="1"/>
</dbReference>
<dbReference type="RefSeq" id="WP_344603940.1">
    <property type="nucleotide sequence ID" value="NZ_BAAAHE010000014.1"/>
</dbReference>
<dbReference type="InterPro" id="IPR020904">
    <property type="entry name" value="Sc_DH/Rdtase_CS"/>
</dbReference>
<feature type="domain" description="Ketoreductase" evidence="3">
    <location>
        <begin position="4"/>
        <end position="184"/>
    </location>
</feature>
<dbReference type="InterPro" id="IPR057326">
    <property type="entry name" value="KR_dom"/>
</dbReference>
<evidence type="ECO:0000256" key="2">
    <source>
        <dbReference type="ARBA" id="ARBA00023002"/>
    </source>
</evidence>
<comment type="caution">
    <text evidence="4">The sequence shown here is derived from an EMBL/GenBank/DDBJ whole genome shotgun (WGS) entry which is preliminary data.</text>
</comment>
<dbReference type="PRINTS" id="PR00081">
    <property type="entry name" value="GDHRDH"/>
</dbReference>
<evidence type="ECO:0000313" key="5">
    <source>
        <dbReference type="Proteomes" id="UP001500957"/>
    </source>
</evidence>
<protein>
    <submittedName>
        <fullName evidence="4">SDR family NAD(P)-dependent oxidoreductase</fullName>
    </submittedName>
</protein>
<name>A0ABN1GR59_9ACTN</name>
<dbReference type="CDD" id="cd05233">
    <property type="entry name" value="SDR_c"/>
    <property type="match status" value="1"/>
</dbReference>
<dbReference type="Proteomes" id="UP001500957">
    <property type="component" value="Unassembled WGS sequence"/>
</dbReference>
<evidence type="ECO:0000259" key="3">
    <source>
        <dbReference type="SMART" id="SM00822"/>
    </source>
</evidence>
<organism evidence="4 5">
    <name type="scientific">Sporichthya brevicatena</name>
    <dbReference type="NCBI Taxonomy" id="171442"/>
    <lineage>
        <taxon>Bacteria</taxon>
        <taxon>Bacillati</taxon>
        <taxon>Actinomycetota</taxon>
        <taxon>Actinomycetes</taxon>
        <taxon>Sporichthyales</taxon>
        <taxon>Sporichthyaceae</taxon>
        <taxon>Sporichthya</taxon>
    </lineage>
</organism>
<dbReference type="Gene3D" id="3.40.50.720">
    <property type="entry name" value="NAD(P)-binding Rossmann-like Domain"/>
    <property type="match status" value="1"/>
</dbReference>
<dbReference type="InterPro" id="IPR036291">
    <property type="entry name" value="NAD(P)-bd_dom_sf"/>
</dbReference>
<comment type="similarity">
    <text evidence="1">Belongs to the short-chain dehydrogenases/reductases (SDR) family.</text>
</comment>
<keyword evidence="5" id="KW-1185">Reference proteome</keyword>
<evidence type="ECO:0000313" key="4">
    <source>
        <dbReference type="EMBL" id="GAA0616856.1"/>
    </source>
</evidence>
<sequence length="255" mass="26830">MAQPIALVTGGASGIGLAATRRLVQRGYRVAVLDVAKQNLDAVVEEFGHAVMPYNTDVGDRAALAETVRQIEAVGPIEHVLGSAGIARVGPTLEVSQADVELMVRVNFFGVVNLVDTVFPLMLARGRGEFAILASATGLVPPKKMAAYGATKAAVINYLVSLHHEHGNEGVTIGIVCPAAVATPMANDFFADPRKRKRSMATTPEKIVAAIEKGLAHKKLMIVPGAVAKGGAIAERISPAIMRKVQNTRLADLVD</sequence>
<evidence type="ECO:0000256" key="1">
    <source>
        <dbReference type="ARBA" id="ARBA00006484"/>
    </source>
</evidence>
<dbReference type="Pfam" id="PF00106">
    <property type="entry name" value="adh_short"/>
    <property type="match status" value="1"/>
</dbReference>
<reference evidence="4 5" key="1">
    <citation type="journal article" date="2019" name="Int. J. Syst. Evol. Microbiol.">
        <title>The Global Catalogue of Microorganisms (GCM) 10K type strain sequencing project: providing services to taxonomists for standard genome sequencing and annotation.</title>
        <authorList>
            <consortium name="The Broad Institute Genomics Platform"/>
            <consortium name="The Broad Institute Genome Sequencing Center for Infectious Disease"/>
            <person name="Wu L."/>
            <person name="Ma J."/>
        </authorList>
    </citation>
    <scope>NUCLEOTIDE SEQUENCE [LARGE SCALE GENOMIC DNA]</scope>
    <source>
        <strain evidence="4 5">JCM 10671</strain>
    </source>
</reference>
<gene>
    <name evidence="4" type="ORF">GCM10009547_18710</name>
</gene>
<proteinExistence type="inferred from homology"/>